<dbReference type="Proteomes" id="UP000077824">
    <property type="component" value="Chromosome"/>
</dbReference>
<dbReference type="EMBL" id="CP015199">
    <property type="protein sequence ID" value="ANF50293.1"/>
    <property type="molecule type" value="Genomic_DNA"/>
</dbReference>
<keyword evidence="2" id="KW-1185">Reference proteome</keyword>
<dbReference type="OrthoDB" id="1340494at2"/>
<name>A0A172XTG3_9FLAO</name>
<dbReference type="KEGG" id="chh:A0O34_07085"/>
<accession>A0A172XTG3</accession>
<dbReference type="RefSeq" id="WP_066753032.1">
    <property type="nucleotide sequence ID" value="NZ_CP015199.1"/>
</dbReference>
<protein>
    <submittedName>
        <fullName evidence="1">Uncharacterized protein</fullName>
    </submittedName>
</protein>
<organism evidence="1 2">
    <name type="scientific">Chryseobacterium glaciei</name>
    <dbReference type="NCBI Taxonomy" id="1685010"/>
    <lineage>
        <taxon>Bacteria</taxon>
        <taxon>Pseudomonadati</taxon>
        <taxon>Bacteroidota</taxon>
        <taxon>Flavobacteriia</taxon>
        <taxon>Flavobacteriales</taxon>
        <taxon>Weeksellaceae</taxon>
        <taxon>Chryseobacterium group</taxon>
        <taxon>Chryseobacterium</taxon>
    </lineage>
</organism>
<sequence>MMIEQYRAEVRKFYETQRELGRLSINLTHPTVARLRNECLMLFNDGCNKSDLRILTSFLGRPNNGELHESAIRRCDPDKFKALYNFLKKDIKTSEKNFELLAWLIDFQPRQYAKYLFEEKKKRGIVQEPTITKENPLLSEVFFNEKQFRKDSILCDKPTDVPMSGIVPGRITYRGGRRRELQKITVLSGRDFDVLSKQSVAPAQNIAVGTKLKELTRQEEKLEKFLPKSEEVQTQITLEYPSGVKLSVSTCDLAFISKLIRL</sequence>
<evidence type="ECO:0000313" key="1">
    <source>
        <dbReference type="EMBL" id="ANF50293.1"/>
    </source>
</evidence>
<proteinExistence type="predicted"/>
<gene>
    <name evidence="1" type="ORF">A0O34_07085</name>
</gene>
<evidence type="ECO:0000313" key="2">
    <source>
        <dbReference type="Proteomes" id="UP000077824"/>
    </source>
</evidence>
<dbReference type="AlphaFoldDB" id="A0A172XTG3"/>
<reference evidence="1 2" key="1">
    <citation type="submission" date="2016-04" db="EMBL/GenBank/DDBJ databases">
        <title>Complete Genome Sequence of Chryseobacterium sp. IHBB 10212.</title>
        <authorList>
            <person name="Pal M."/>
            <person name="Swarnkar M.K."/>
            <person name="Kaushal K."/>
            <person name="Chhibber S."/>
            <person name="Singh A.K."/>
            <person name="Gulati A."/>
        </authorList>
    </citation>
    <scope>NUCLEOTIDE SEQUENCE [LARGE SCALE GENOMIC DNA]</scope>
    <source>
        <strain evidence="1 2">IHBB 10212</strain>
    </source>
</reference>